<dbReference type="EMBL" id="GG676168">
    <property type="protein sequence ID" value="EER12322.1"/>
    <property type="molecule type" value="Genomic_DNA"/>
</dbReference>
<keyword evidence="2" id="KW-1185">Reference proteome</keyword>
<reference evidence="1 2" key="1">
    <citation type="submission" date="2008-07" db="EMBL/GenBank/DDBJ databases">
        <authorList>
            <person name="El-Sayed N."/>
            <person name="Caler E."/>
            <person name="Inman J."/>
            <person name="Amedeo P."/>
            <person name="Hass B."/>
            <person name="Wortman J."/>
        </authorList>
    </citation>
    <scope>NUCLEOTIDE SEQUENCE [LARGE SCALE GENOMIC DNA]</scope>
    <source>
        <strain evidence="2">ATCC 50983 / TXsc</strain>
    </source>
</reference>
<sequence>MLSSAVAFGRQPFFGVEPSARHISPSHETAKTSAQGTVIVPIEALLKRITGACHANDQRGPVAYGADVKPN</sequence>
<evidence type="ECO:0000313" key="2">
    <source>
        <dbReference type="Proteomes" id="UP000007800"/>
    </source>
</evidence>
<dbReference type="InParanoid" id="C5KSX2"/>
<proteinExistence type="predicted"/>
<organism evidence="2">
    <name type="scientific">Perkinsus marinus (strain ATCC 50983 / TXsc)</name>
    <dbReference type="NCBI Taxonomy" id="423536"/>
    <lineage>
        <taxon>Eukaryota</taxon>
        <taxon>Sar</taxon>
        <taxon>Alveolata</taxon>
        <taxon>Perkinsozoa</taxon>
        <taxon>Perkinsea</taxon>
        <taxon>Perkinsida</taxon>
        <taxon>Perkinsidae</taxon>
        <taxon>Perkinsus</taxon>
    </lineage>
</organism>
<protein>
    <submittedName>
        <fullName evidence="1">Uncharacterized protein</fullName>
    </submittedName>
</protein>
<dbReference type="RefSeq" id="XP_002780527.1">
    <property type="nucleotide sequence ID" value="XM_002780481.1"/>
</dbReference>
<feature type="non-terminal residue" evidence="1">
    <location>
        <position position="71"/>
    </location>
</feature>
<dbReference type="GeneID" id="9057369"/>
<gene>
    <name evidence="1" type="ORF">Pmar_PMAR001119</name>
</gene>
<dbReference type="Proteomes" id="UP000007800">
    <property type="component" value="Unassembled WGS sequence"/>
</dbReference>
<accession>C5KSX2</accession>
<dbReference type="AlphaFoldDB" id="C5KSX2"/>
<name>C5KSX2_PERM5</name>
<evidence type="ECO:0000313" key="1">
    <source>
        <dbReference type="EMBL" id="EER12322.1"/>
    </source>
</evidence>